<dbReference type="EMBL" id="JBJKFK010000594">
    <property type="protein sequence ID" value="KAL3316138.1"/>
    <property type="molecule type" value="Genomic_DNA"/>
</dbReference>
<feature type="region of interest" description="Disordered" evidence="1">
    <location>
        <begin position="1"/>
        <end position="59"/>
    </location>
</feature>
<feature type="compositionally biased region" description="Polar residues" evidence="1">
    <location>
        <begin position="42"/>
        <end position="54"/>
    </location>
</feature>
<sequence length="132" mass="13759">MTVSSTITCNGAAASGDLVSASKKPTDSKLELSTTTTDELENGSTEKSPSNTSDYFEDASPLCCAENNDKQITDCSSVENDPKDGADSGINKSSSKSSSSSPQQSPPISLSCEHTGDSNDPGLVTQTVIDWW</sequence>
<name>A0ABD2Q9Q7_9PLAT</name>
<comment type="caution">
    <text evidence="2">The sequence shown here is derived from an EMBL/GenBank/DDBJ whole genome shotgun (WGS) entry which is preliminary data.</text>
</comment>
<feature type="compositionally biased region" description="Low complexity" evidence="1">
    <location>
        <begin position="92"/>
        <end position="111"/>
    </location>
</feature>
<organism evidence="2 3">
    <name type="scientific">Cichlidogyrus casuarinus</name>
    <dbReference type="NCBI Taxonomy" id="1844966"/>
    <lineage>
        <taxon>Eukaryota</taxon>
        <taxon>Metazoa</taxon>
        <taxon>Spiralia</taxon>
        <taxon>Lophotrochozoa</taxon>
        <taxon>Platyhelminthes</taxon>
        <taxon>Monogenea</taxon>
        <taxon>Monopisthocotylea</taxon>
        <taxon>Dactylogyridea</taxon>
        <taxon>Ancyrocephalidae</taxon>
        <taxon>Cichlidogyrus</taxon>
    </lineage>
</organism>
<dbReference type="AlphaFoldDB" id="A0ABD2Q9Q7"/>
<dbReference type="Proteomes" id="UP001626550">
    <property type="component" value="Unassembled WGS sequence"/>
</dbReference>
<gene>
    <name evidence="2" type="ORF">Ciccas_005221</name>
</gene>
<feature type="region of interest" description="Disordered" evidence="1">
    <location>
        <begin position="73"/>
        <end position="132"/>
    </location>
</feature>
<proteinExistence type="predicted"/>
<evidence type="ECO:0000313" key="2">
    <source>
        <dbReference type="EMBL" id="KAL3316138.1"/>
    </source>
</evidence>
<protein>
    <submittedName>
        <fullName evidence="2">Uncharacterized protein</fullName>
    </submittedName>
</protein>
<evidence type="ECO:0000256" key="1">
    <source>
        <dbReference type="SAM" id="MobiDB-lite"/>
    </source>
</evidence>
<reference evidence="2 3" key="1">
    <citation type="submission" date="2024-11" db="EMBL/GenBank/DDBJ databases">
        <title>Adaptive evolution of stress response genes in parasites aligns with host niche diversity.</title>
        <authorList>
            <person name="Hahn C."/>
            <person name="Resl P."/>
        </authorList>
    </citation>
    <scope>NUCLEOTIDE SEQUENCE [LARGE SCALE GENOMIC DNA]</scope>
    <source>
        <strain evidence="2">EGGRZ-B1_66</strain>
        <tissue evidence="2">Body</tissue>
    </source>
</reference>
<keyword evidence="3" id="KW-1185">Reference proteome</keyword>
<evidence type="ECO:0000313" key="3">
    <source>
        <dbReference type="Proteomes" id="UP001626550"/>
    </source>
</evidence>
<accession>A0ABD2Q9Q7</accession>